<dbReference type="NCBIfam" id="NF007714">
    <property type="entry name" value="PRK10410.1-2"/>
    <property type="match status" value="1"/>
</dbReference>
<dbReference type="Proteomes" id="UP000322783">
    <property type="component" value="Unassembled WGS sequence"/>
</dbReference>
<proteinExistence type="predicted"/>
<protein>
    <submittedName>
        <fullName evidence="1">Nitrous oxide-stimulated promoter family protein</fullName>
    </submittedName>
</protein>
<dbReference type="InterPro" id="IPR020483">
    <property type="entry name" value="Uncharacterised_YgbA"/>
</dbReference>
<gene>
    <name evidence="1" type="ORF">FZ041_00665</name>
</gene>
<dbReference type="EMBL" id="VTOZ01000001">
    <property type="protein sequence ID" value="TYZ31062.1"/>
    <property type="molecule type" value="Genomic_DNA"/>
</dbReference>
<reference evidence="1 2" key="1">
    <citation type="submission" date="2019-08" db="EMBL/GenBank/DDBJ databases">
        <title>Selenomonas sp. mPRGC5 and Selenomonas sp. mPRGC8 isolated from ruminal fluid of dairy goat (Capra hircus).</title>
        <authorList>
            <person name="Poothong S."/>
            <person name="Nuengjamnong C."/>
            <person name="Tanasupawat S."/>
        </authorList>
    </citation>
    <scope>NUCLEOTIDE SEQUENCE [LARGE SCALE GENOMIC DNA]</scope>
    <source>
        <strain evidence="2">mPRGC8</strain>
    </source>
</reference>
<organism evidence="1 2">
    <name type="scientific">Selenomonas caprae</name>
    <dbReference type="NCBI Taxonomy" id="2606905"/>
    <lineage>
        <taxon>Bacteria</taxon>
        <taxon>Bacillati</taxon>
        <taxon>Bacillota</taxon>
        <taxon>Negativicutes</taxon>
        <taxon>Selenomonadales</taxon>
        <taxon>Selenomonadaceae</taxon>
        <taxon>Selenomonas</taxon>
    </lineage>
</organism>
<name>A0A5D6WUZ8_9FIRM</name>
<dbReference type="Pfam" id="PF11756">
    <property type="entry name" value="YgbA_NO"/>
    <property type="match status" value="1"/>
</dbReference>
<keyword evidence="2" id="KW-1185">Reference proteome</keyword>
<accession>A0A5D6WUZ8</accession>
<dbReference type="AlphaFoldDB" id="A0A5D6WUZ8"/>
<evidence type="ECO:0000313" key="2">
    <source>
        <dbReference type="Proteomes" id="UP000322783"/>
    </source>
</evidence>
<sequence>MVMDIERKRREERETVREIMKLYCHGHGHRREPGQELCPDCQRLADYTDVRISRCPRMAIKTFCSVCPIHCYAKPEQERIQEIMRYGGPRMLLHHPLMALRHILIQWRTRHGLRKQEKIR</sequence>
<evidence type="ECO:0000313" key="1">
    <source>
        <dbReference type="EMBL" id="TYZ31062.1"/>
    </source>
</evidence>
<comment type="caution">
    <text evidence="1">The sequence shown here is derived from an EMBL/GenBank/DDBJ whole genome shotgun (WGS) entry which is preliminary data.</text>
</comment>